<sequence>MTGVVMVPPETRPHIMVFPFPAQGHLLPLLDLTHQLCLRGVNVSVIITPQNLQHLSPLLSAHPSSNVKDLGNSGSLPIMASLRQLRDPITLWFRSHQTPPVALVSDFFLGWTHDLCHQIGIPRFAFFSSGPFLASVLQFCFDNIKSRTKDPVRFSDLPGAPVFEEEHLPSVFRRSLQSPSRDLETVKAESSMNFLSYGCVFNTAECLEAEYVEYVKQRVGHDRVFGVGPLCLLGLDPVGTLKTSSCPSSVMLWRLG</sequence>
<reference evidence="3 4" key="1">
    <citation type="journal article" date="2014" name="Science">
        <title>Plant genetics. Early allopolyploid evolution in the post-Neolithic Brassica napus oilseed genome.</title>
        <authorList>
            <person name="Chalhoub B."/>
            <person name="Denoeud F."/>
            <person name="Liu S."/>
            <person name="Parkin I.A."/>
            <person name="Tang H."/>
            <person name="Wang X."/>
            <person name="Chiquet J."/>
            <person name="Belcram H."/>
            <person name="Tong C."/>
            <person name="Samans B."/>
            <person name="Correa M."/>
            <person name="Da Silva C."/>
            <person name="Just J."/>
            <person name="Falentin C."/>
            <person name="Koh C.S."/>
            <person name="Le Clainche I."/>
            <person name="Bernard M."/>
            <person name="Bento P."/>
            <person name="Noel B."/>
            <person name="Labadie K."/>
            <person name="Alberti A."/>
            <person name="Charles M."/>
            <person name="Arnaud D."/>
            <person name="Guo H."/>
            <person name="Daviaud C."/>
            <person name="Alamery S."/>
            <person name="Jabbari K."/>
            <person name="Zhao M."/>
            <person name="Edger P.P."/>
            <person name="Chelaifa H."/>
            <person name="Tack D."/>
            <person name="Lassalle G."/>
            <person name="Mestiri I."/>
            <person name="Schnel N."/>
            <person name="Le Paslier M.C."/>
            <person name="Fan G."/>
            <person name="Renault V."/>
            <person name="Bayer P.E."/>
            <person name="Golicz A.A."/>
            <person name="Manoli S."/>
            <person name="Lee T.H."/>
            <person name="Thi V.H."/>
            <person name="Chalabi S."/>
            <person name="Hu Q."/>
            <person name="Fan C."/>
            <person name="Tollenaere R."/>
            <person name="Lu Y."/>
            <person name="Battail C."/>
            <person name="Shen J."/>
            <person name="Sidebottom C.H."/>
            <person name="Wang X."/>
            <person name="Canaguier A."/>
            <person name="Chauveau A."/>
            <person name="Berard A."/>
            <person name="Deniot G."/>
            <person name="Guan M."/>
            <person name="Liu Z."/>
            <person name="Sun F."/>
            <person name="Lim Y.P."/>
            <person name="Lyons E."/>
            <person name="Town C.D."/>
            <person name="Bancroft I."/>
            <person name="Wang X."/>
            <person name="Meng J."/>
            <person name="Ma J."/>
            <person name="Pires J.C."/>
            <person name="King G.J."/>
            <person name="Brunel D."/>
            <person name="Delourme R."/>
            <person name="Renard M."/>
            <person name="Aury J.M."/>
            <person name="Adams K.L."/>
            <person name="Batley J."/>
            <person name="Snowdon R.J."/>
            <person name="Tost J."/>
            <person name="Edwards D."/>
            <person name="Zhou Y."/>
            <person name="Hua W."/>
            <person name="Sharpe A.G."/>
            <person name="Paterson A.H."/>
            <person name="Guan C."/>
            <person name="Wincker P."/>
        </authorList>
    </citation>
    <scope>NUCLEOTIDE SEQUENCE [LARGE SCALE GENOMIC DNA]</scope>
    <source>
        <strain evidence="4">cv. Darmor-bzh</strain>
    </source>
</reference>
<dbReference type="PANTHER" id="PTHR48047">
    <property type="entry name" value="GLYCOSYLTRANSFERASE"/>
    <property type="match status" value="1"/>
</dbReference>
<protein>
    <submittedName>
        <fullName evidence="3">BnaC04g44310D protein</fullName>
    </submittedName>
</protein>
<keyword evidence="2" id="KW-0808">Transferase</keyword>
<gene>
    <name evidence="3" type="primary">BnaC04g44310D</name>
    <name evidence="3" type="ORF">GSBRNA2T00037581001</name>
</gene>
<accession>A0A078JD46</accession>
<dbReference type="PaxDb" id="3708-A0A078JD46"/>
<evidence type="ECO:0000256" key="2">
    <source>
        <dbReference type="ARBA" id="ARBA00022676"/>
    </source>
</evidence>
<dbReference type="STRING" id="3708.A0A078JD46"/>
<dbReference type="AlphaFoldDB" id="A0A078JD46"/>
<evidence type="ECO:0000313" key="4">
    <source>
        <dbReference type="Proteomes" id="UP000028999"/>
    </source>
</evidence>
<dbReference type="GO" id="GO:0016757">
    <property type="term" value="F:glycosyltransferase activity"/>
    <property type="evidence" value="ECO:0007669"/>
    <property type="project" value="UniProtKB-KW"/>
</dbReference>
<dbReference type="Gene3D" id="3.40.50.2000">
    <property type="entry name" value="Glycogen Phosphorylase B"/>
    <property type="match status" value="1"/>
</dbReference>
<dbReference type="Proteomes" id="UP000028999">
    <property type="component" value="Unassembled WGS sequence"/>
</dbReference>
<evidence type="ECO:0000256" key="1">
    <source>
        <dbReference type="ARBA" id="ARBA00009995"/>
    </source>
</evidence>
<name>A0A078JD46_BRANA</name>
<organism evidence="3 4">
    <name type="scientific">Brassica napus</name>
    <name type="common">Rape</name>
    <dbReference type="NCBI Taxonomy" id="3708"/>
    <lineage>
        <taxon>Eukaryota</taxon>
        <taxon>Viridiplantae</taxon>
        <taxon>Streptophyta</taxon>
        <taxon>Embryophyta</taxon>
        <taxon>Tracheophyta</taxon>
        <taxon>Spermatophyta</taxon>
        <taxon>Magnoliopsida</taxon>
        <taxon>eudicotyledons</taxon>
        <taxon>Gunneridae</taxon>
        <taxon>Pentapetalae</taxon>
        <taxon>rosids</taxon>
        <taxon>malvids</taxon>
        <taxon>Brassicales</taxon>
        <taxon>Brassicaceae</taxon>
        <taxon>Brassiceae</taxon>
        <taxon>Brassica</taxon>
    </lineage>
</organism>
<comment type="similarity">
    <text evidence="1">Belongs to the UDP-glycosyltransferase family.</text>
</comment>
<proteinExistence type="inferred from homology"/>
<dbReference type="Gramene" id="CDY62770">
    <property type="protein sequence ID" value="CDY62770"/>
    <property type="gene ID" value="GSBRNA2T00037581001"/>
</dbReference>
<dbReference type="PANTHER" id="PTHR48047:SF209">
    <property type="entry name" value="UDP-GLYCOSYLTRANSFERASE 89A2"/>
    <property type="match status" value="1"/>
</dbReference>
<dbReference type="OMA" id="YLESPLX"/>
<evidence type="ECO:0000313" key="3">
    <source>
        <dbReference type="EMBL" id="CDY62770.1"/>
    </source>
</evidence>
<dbReference type="EMBL" id="LK034189">
    <property type="protein sequence ID" value="CDY62770.1"/>
    <property type="molecule type" value="Genomic_DNA"/>
</dbReference>
<keyword evidence="4" id="KW-1185">Reference proteome</keyword>
<keyword evidence="2" id="KW-0328">Glycosyltransferase</keyword>
<dbReference type="SUPFAM" id="SSF53756">
    <property type="entry name" value="UDP-Glycosyltransferase/glycogen phosphorylase"/>
    <property type="match status" value="1"/>
</dbReference>